<keyword evidence="1" id="KW-0472">Membrane</keyword>
<reference evidence="2 3" key="1">
    <citation type="submission" date="2020-08" db="EMBL/GenBank/DDBJ databases">
        <title>Oceanospirillum sp. nov. isolated from marine sediment.</title>
        <authorList>
            <person name="Ji X."/>
        </authorList>
    </citation>
    <scope>NUCLEOTIDE SEQUENCE [LARGE SCALE GENOMIC DNA]</scope>
    <source>
        <strain evidence="2 3">D5</strain>
    </source>
</reference>
<dbReference type="AlphaFoldDB" id="A0A839IY09"/>
<feature type="transmembrane region" description="Helical" evidence="1">
    <location>
        <begin position="158"/>
        <end position="175"/>
    </location>
</feature>
<sequence length="214" mass="24655">MNIDEIKSKLNSSDAEIEVLSLCEKFLDEKIEQENNRARLAEQRTSTLLNTLGASAAFLVFAGSELKKVSFSFADGSWFIIFLFSFSLLYIFRSVYYSIRSIQVGFIKRTTPESIFELQEKNKEEALKDVLAGKLWELKNIIHPNTTRLFYVQRAQRALVLFFSSLLLTSIFAILNKYGVLYSIQCALIVCAFLMIPFYFLVDKLIEKNNGWNH</sequence>
<dbReference type="EMBL" id="JACJFM010000061">
    <property type="protein sequence ID" value="MBB1489570.1"/>
    <property type="molecule type" value="Genomic_DNA"/>
</dbReference>
<accession>A0A839IY09</accession>
<comment type="caution">
    <text evidence="2">The sequence shown here is derived from an EMBL/GenBank/DDBJ whole genome shotgun (WGS) entry which is preliminary data.</text>
</comment>
<gene>
    <name evidence="2" type="ORF">H4O21_23450</name>
</gene>
<feature type="transmembrane region" description="Helical" evidence="1">
    <location>
        <begin position="76"/>
        <end position="99"/>
    </location>
</feature>
<evidence type="ECO:0000256" key="1">
    <source>
        <dbReference type="SAM" id="Phobius"/>
    </source>
</evidence>
<evidence type="ECO:0000313" key="3">
    <source>
        <dbReference type="Proteomes" id="UP000565262"/>
    </source>
</evidence>
<feature type="transmembrane region" description="Helical" evidence="1">
    <location>
        <begin position="181"/>
        <end position="202"/>
    </location>
</feature>
<organism evidence="2 3">
    <name type="scientific">Oceanospirillum sediminis</name>
    <dbReference type="NCBI Taxonomy" id="2760088"/>
    <lineage>
        <taxon>Bacteria</taxon>
        <taxon>Pseudomonadati</taxon>
        <taxon>Pseudomonadota</taxon>
        <taxon>Gammaproteobacteria</taxon>
        <taxon>Oceanospirillales</taxon>
        <taxon>Oceanospirillaceae</taxon>
        <taxon>Oceanospirillum</taxon>
    </lineage>
</organism>
<keyword evidence="1" id="KW-0812">Transmembrane</keyword>
<keyword evidence="1" id="KW-1133">Transmembrane helix</keyword>
<protein>
    <submittedName>
        <fullName evidence="2">Uncharacterized protein</fullName>
    </submittedName>
</protein>
<evidence type="ECO:0000313" key="2">
    <source>
        <dbReference type="EMBL" id="MBB1489570.1"/>
    </source>
</evidence>
<keyword evidence="3" id="KW-1185">Reference proteome</keyword>
<dbReference type="Proteomes" id="UP000565262">
    <property type="component" value="Unassembled WGS sequence"/>
</dbReference>
<proteinExistence type="predicted"/>
<dbReference type="RefSeq" id="WP_182812075.1">
    <property type="nucleotide sequence ID" value="NZ_JACJFM010000061.1"/>
</dbReference>
<name>A0A839IY09_9GAMM</name>
<feature type="transmembrane region" description="Helical" evidence="1">
    <location>
        <begin position="47"/>
        <end position="64"/>
    </location>
</feature>